<dbReference type="InterPro" id="IPR011747">
    <property type="entry name" value="CHP02241"/>
</dbReference>
<keyword evidence="2" id="KW-1185">Reference proteome</keyword>
<name>A0A2D0N0M1_FLAN2</name>
<dbReference type="PANTHER" id="PTHR38009:SF1">
    <property type="entry name" value="CONSERVED HYPOTHETICAL PHAGE TAIL PROTEIN"/>
    <property type="match status" value="1"/>
</dbReference>
<accession>A0A2D0N0M1</accession>
<gene>
    <name evidence="1" type="ORF">CRP01_37935</name>
</gene>
<keyword evidence="1" id="KW-0808">Transferase</keyword>
<reference evidence="1 2" key="1">
    <citation type="submission" date="2017-10" db="EMBL/GenBank/DDBJ databases">
        <title>The draft genome sequence of Lewinella nigricans NBRC 102662.</title>
        <authorList>
            <person name="Wang K."/>
        </authorList>
    </citation>
    <scope>NUCLEOTIDE SEQUENCE [LARGE SCALE GENOMIC DNA]</scope>
    <source>
        <strain evidence="1 2">NBRC 102662</strain>
    </source>
</reference>
<dbReference type="GO" id="GO:0016746">
    <property type="term" value="F:acyltransferase activity"/>
    <property type="evidence" value="ECO:0007669"/>
    <property type="project" value="UniProtKB-KW"/>
</dbReference>
<dbReference type="GO" id="GO:0005198">
    <property type="term" value="F:structural molecule activity"/>
    <property type="evidence" value="ECO:0007669"/>
    <property type="project" value="InterPro"/>
</dbReference>
<dbReference type="Proteomes" id="UP000223913">
    <property type="component" value="Unassembled WGS sequence"/>
</dbReference>
<proteinExistence type="predicted"/>
<dbReference type="PANTHER" id="PTHR38009">
    <property type="entry name" value="CONSERVED HYPOTHETICAL PHAGE TAIL PROTEIN"/>
    <property type="match status" value="1"/>
</dbReference>
<evidence type="ECO:0000313" key="2">
    <source>
        <dbReference type="Proteomes" id="UP000223913"/>
    </source>
</evidence>
<dbReference type="Pfam" id="PF06841">
    <property type="entry name" value="Phage_T4_gp19"/>
    <property type="match status" value="1"/>
</dbReference>
<protein>
    <submittedName>
        <fullName evidence="1">Glycerol acyltransferase</fullName>
    </submittedName>
</protein>
<evidence type="ECO:0000313" key="1">
    <source>
        <dbReference type="EMBL" id="PHN01263.1"/>
    </source>
</evidence>
<dbReference type="EMBL" id="PDUD01000058">
    <property type="protein sequence ID" value="PHN01263.1"/>
    <property type="molecule type" value="Genomic_DNA"/>
</dbReference>
<sequence length="153" mass="17592">MPPLPPLGFQFSVRFEGITDSDVDTRFQKVQGLEGRVTLRAYREGGQNRSTYHLPESVEHAPLVLSRGASVDSKVTRWCLNAIEDFEFVPVNIMITLLNNRQQPLLCWYVINAIPQQLKFGELDAGSSQVFIETITLEYEHFKTILEPQRRRQ</sequence>
<dbReference type="OrthoDB" id="9799891at2"/>
<organism evidence="1 2">
    <name type="scientific">Flavilitoribacter nigricans (strain ATCC 23147 / DSM 23189 / NBRC 102662 / NCIMB 1420 / SS-2)</name>
    <name type="common">Lewinella nigricans</name>
    <dbReference type="NCBI Taxonomy" id="1122177"/>
    <lineage>
        <taxon>Bacteria</taxon>
        <taxon>Pseudomonadati</taxon>
        <taxon>Bacteroidota</taxon>
        <taxon>Saprospiria</taxon>
        <taxon>Saprospirales</taxon>
        <taxon>Lewinellaceae</taxon>
        <taxon>Flavilitoribacter</taxon>
    </lineage>
</organism>
<dbReference type="AlphaFoldDB" id="A0A2D0N0M1"/>
<dbReference type="NCBIfam" id="TIGR02241">
    <property type="entry name" value="conserved hypothetical phage tail region protein"/>
    <property type="match status" value="1"/>
</dbReference>
<dbReference type="RefSeq" id="WP_099155320.1">
    <property type="nucleotide sequence ID" value="NZ_PDUD01000058.1"/>
</dbReference>
<keyword evidence="1" id="KW-0012">Acyltransferase</keyword>
<comment type="caution">
    <text evidence="1">The sequence shown here is derived from an EMBL/GenBank/DDBJ whole genome shotgun (WGS) entry which is preliminary data.</text>
</comment>
<dbReference type="InterPro" id="IPR010667">
    <property type="entry name" value="Phage_T4_Gp19"/>
</dbReference>